<dbReference type="InterPro" id="IPR006323">
    <property type="entry name" value="Phosphonoacetald_hydro"/>
</dbReference>
<dbReference type="RefSeq" id="WP_307405937.1">
    <property type="nucleotide sequence ID" value="NZ_JAUSUR010000001.1"/>
</dbReference>
<dbReference type="GO" id="GO:0050194">
    <property type="term" value="F:phosphonoacetaldehyde hydrolase activity"/>
    <property type="evidence" value="ECO:0007669"/>
    <property type="project" value="UniProtKB-EC"/>
</dbReference>
<keyword evidence="2 3" id="KW-0378">Hydrolase</keyword>
<sequence length="259" mass="29320">MSKIKGVIFDWAGTTVDYGCFAPVEAFKEAFALIGINLTYDEIRAPMGMMKIEHIEAILNMPRVRQLFHDIHGRYHDEIDVKTVYTIFEQKLFDCLENHTLLKPYVLETVDYLRSNGIKIGSTTGYTDLMMQVVIENANRQGYYPDSYISPDDTNFVGRPYPDMIYKNMEYLKLSDPTEIIKVGDTLSDIMEGKNAGVISIGVLEGSSLVGLNADEYESLMEEERNAVLEKAKLEYKNAGADYVILNLDELPKLITQLG</sequence>
<dbReference type="PANTHER" id="PTHR43434:SF19">
    <property type="entry name" value="PHOSPHONOACETALDEHYDE HYDROLASE"/>
    <property type="match status" value="1"/>
</dbReference>
<comment type="cofactor">
    <cofactor evidence="2">
        <name>Mg(2+)</name>
        <dbReference type="ChEBI" id="CHEBI:18420"/>
    </cofactor>
    <text evidence="2">Binds 1 Mg(2+) ion per subunit.</text>
</comment>
<evidence type="ECO:0000313" key="4">
    <source>
        <dbReference type="Proteomes" id="UP001230220"/>
    </source>
</evidence>
<dbReference type="EC" id="3.11.1.1" evidence="2"/>
<dbReference type="SFLD" id="SFLDG01135">
    <property type="entry name" value="C1.5.6:_HAD__Beta-PGM__Phospha"/>
    <property type="match status" value="1"/>
</dbReference>
<dbReference type="Proteomes" id="UP001230220">
    <property type="component" value="Unassembled WGS sequence"/>
</dbReference>
<feature type="binding site" evidence="2">
    <location>
        <position position="185"/>
    </location>
    <ligand>
        <name>Mg(2+)</name>
        <dbReference type="ChEBI" id="CHEBI:18420"/>
    </ligand>
</feature>
<keyword evidence="2" id="KW-0479">Metal-binding</keyword>
<feature type="active site" description="Nucleophile" evidence="2">
    <location>
        <position position="10"/>
    </location>
</feature>
<evidence type="ECO:0000256" key="2">
    <source>
        <dbReference type="HAMAP-Rule" id="MF_01375"/>
    </source>
</evidence>
<feature type="binding site" evidence="2">
    <location>
        <position position="12"/>
    </location>
    <ligand>
        <name>Mg(2+)</name>
        <dbReference type="ChEBI" id="CHEBI:18420"/>
    </ligand>
</feature>
<feature type="binding site" evidence="2">
    <location>
        <position position="10"/>
    </location>
    <ligand>
        <name>Mg(2+)</name>
        <dbReference type="ChEBI" id="CHEBI:18420"/>
    </ligand>
</feature>
<dbReference type="SFLD" id="SFLDS00003">
    <property type="entry name" value="Haloacid_Dehalogenase"/>
    <property type="match status" value="1"/>
</dbReference>
<dbReference type="NCBIfam" id="TIGR01549">
    <property type="entry name" value="HAD-SF-IA-v1"/>
    <property type="match status" value="1"/>
</dbReference>
<dbReference type="InterPro" id="IPR023214">
    <property type="entry name" value="HAD_sf"/>
</dbReference>
<keyword evidence="4" id="KW-1185">Reference proteome</keyword>
<reference evidence="3 4" key="1">
    <citation type="submission" date="2023-07" db="EMBL/GenBank/DDBJ databases">
        <title>Genomic Encyclopedia of Type Strains, Phase IV (KMG-IV): sequencing the most valuable type-strain genomes for metagenomic binning, comparative biology and taxonomic classification.</title>
        <authorList>
            <person name="Goeker M."/>
        </authorList>
    </citation>
    <scope>NUCLEOTIDE SEQUENCE [LARGE SCALE GENOMIC DNA]</scope>
    <source>
        <strain evidence="3 4">DSM 16784</strain>
    </source>
</reference>
<organism evidence="3 4">
    <name type="scientific">Breznakia pachnodae</name>
    <dbReference type="NCBI Taxonomy" id="265178"/>
    <lineage>
        <taxon>Bacteria</taxon>
        <taxon>Bacillati</taxon>
        <taxon>Bacillota</taxon>
        <taxon>Erysipelotrichia</taxon>
        <taxon>Erysipelotrichales</taxon>
        <taxon>Erysipelotrichaceae</taxon>
        <taxon>Breznakia</taxon>
    </lineage>
</organism>
<dbReference type="Pfam" id="PF00702">
    <property type="entry name" value="Hydrolase"/>
    <property type="match status" value="1"/>
</dbReference>
<gene>
    <name evidence="2" type="primary">phnX</name>
    <name evidence="3" type="ORF">J2S15_000954</name>
</gene>
<dbReference type="NCBIfam" id="TIGR01422">
    <property type="entry name" value="phosphonatase"/>
    <property type="match status" value="1"/>
</dbReference>
<dbReference type="InterPro" id="IPR006439">
    <property type="entry name" value="HAD-SF_hydro_IA"/>
</dbReference>
<protein>
    <recommendedName>
        <fullName evidence="2">Phosphonoacetaldehyde hydrolase</fullName>
        <shortName evidence="2">Phosphonatase</shortName>
        <ecNumber evidence="2">3.11.1.1</ecNumber>
    </recommendedName>
    <alternativeName>
        <fullName evidence="2">Phosphonoacetaldehyde phosphonohydrolase</fullName>
    </alternativeName>
</protein>
<dbReference type="Gene3D" id="3.40.50.1000">
    <property type="entry name" value="HAD superfamily/HAD-like"/>
    <property type="match status" value="1"/>
</dbReference>
<dbReference type="HAMAP" id="MF_01375">
    <property type="entry name" value="PhnX"/>
    <property type="match status" value="1"/>
</dbReference>
<feature type="active site" description="Schiff-base intermediate with substrate" evidence="2">
    <location>
        <position position="51"/>
    </location>
</feature>
<comment type="caution">
    <text evidence="3">The sequence shown here is derived from an EMBL/GenBank/DDBJ whole genome shotgun (WGS) entry which is preliminary data.</text>
</comment>
<proteinExistence type="inferred from homology"/>
<evidence type="ECO:0000313" key="3">
    <source>
        <dbReference type="EMBL" id="MDQ0360223.1"/>
    </source>
</evidence>
<comment type="function">
    <text evidence="2">Involved in phosphonate degradation.</text>
</comment>
<dbReference type="InterPro" id="IPR023198">
    <property type="entry name" value="PGP-like_dom2"/>
</dbReference>
<dbReference type="SFLD" id="SFLDG01129">
    <property type="entry name" value="C1.5:_HAD__Beta-PGM__Phosphata"/>
    <property type="match status" value="1"/>
</dbReference>
<comment type="subunit">
    <text evidence="2">Homodimer.</text>
</comment>
<keyword evidence="2" id="KW-0460">Magnesium</keyword>
<comment type="similarity">
    <text evidence="2">Belongs to the HAD-like hydrolase superfamily. PhnX family.</text>
</comment>
<dbReference type="SUPFAM" id="SSF56784">
    <property type="entry name" value="HAD-like"/>
    <property type="match status" value="1"/>
</dbReference>
<dbReference type="InterPro" id="IPR050155">
    <property type="entry name" value="HAD-like_hydrolase_sf"/>
</dbReference>
<evidence type="ECO:0000256" key="1">
    <source>
        <dbReference type="ARBA" id="ARBA00023270"/>
    </source>
</evidence>
<dbReference type="Gene3D" id="1.10.150.240">
    <property type="entry name" value="Putative phosphatase, domain 2"/>
    <property type="match status" value="1"/>
</dbReference>
<comment type="catalytic activity">
    <reaction evidence="2">
        <text>phosphonoacetaldehyde + H2O = acetaldehyde + phosphate + H(+)</text>
        <dbReference type="Rhea" id="RHEA:18905"/>
        <dbReference type="ChEBI" id="CHEBI:15343"/>
        <dbReference type="ChEBI" id="CHEBI:15377"/>
        <dbReference type="ChEBI" id="CHEBI:15378"/>
        <dbReference type="ChEBI" id="CHEBI:43474"/>
        <dbReference type="ChEBI" id="CHEBI:58383"/>
        <dbReference type="EC" id="3.11.1.1"/>
    </reaction>
</comment>
<name>A0ABU0E022_9FIRM</name>
<dbReference type="InterPro" id="IPR036412">
    <property type="entry name" value="HAD-like_sf"/>
</dbReference>
<accession>A0ABU0E022</accession>
<keyword evidence="1 2" id="KW-0704">Schiff base</keyword>
<dbReference type="EMBL" id="JAUSUR010000001">
    <property type="protein sequence ID" value="MDQ0360223.1"/>
    <property type="molecule type" value="Genomic_DNA"/>
</dbReference>
<dbReference type="PANTHER" id="PTHR43434">
    <property type="entry name" value="PHOSPHOGLYCOLATE PHOSPHATASE"/>
    <property type="match status" value="1"/>
</dbReference>